<comment type="caution">
    <text evidence="6">The sequence shown here is derived from an EMBL/GenBank/DDBJ whole genome shotgun (WGS) entry which is preliminary data.</text>
</comment>
<dbReference type="SUPFAM" id="SSF47336">
    <property type="entry name" value="ACP-like"/>
    <property type="match status" value="1"/>
</dbReference>
<dbReference type="CDD" id="cd08952">
    <property type="entry name" value="KR_1_SDR_x"/>
    <property type="match status" value="1"/>
</dbReference>
<dbReference type="Gene3D" id="6.10.140.1830">
    <property type="match status" value="1"/>
</dbReference>
<dbReference type="SMART" id="SM00823">
    <property type="entry name" value="PKS_PP"/>
    <property type="match status" value="1"/>
</dbReference>
<name>A0ABW0BCH2_9ACTN</name>
<evidence type="ECO:0000313" key="7">
    <source>
        <dbReference type="Proteomes" id="UP001596208"/>
    </source>
</evidence>
<evidence type="ECO:0000256" key="2">
    <source>
        <dbReference type="ARBA" id="ARBA00022553"/>
    </source>
</evidence>
<dbReference type="PROSITE" id="PS50075">
    <property type="entry name" value="CARRIER"/>
    <property type="match status" value="1"/>
</dbReference>
<evidence type="ECO:0000259" key="5">
    <source>
        <dbReference type="PROSITE" id="PS50075"/>
    </source>
</evidence>
<dbReference type="PANTHER" id="PTHR43775:SF51">
    <property type="entry name" value="INACTIVE PHENOLPHTHIOCEROL SYNTHESIS POLYKETIDE SYNTHASE TYPE I PKS1-RELATED"/>
    <property type="match status" value="1"/>
</dbReference>
<organism evidence="6 7">
    <name type="scientific">Streptomyces mutomycini</name>
    <dbReference type="NCBI Taxonomy" id="284036"/>
    <lineage>
        <taxon>Bacteria</taxon>
        <taxon>Bacillati</taxon>
        <taxon>Actinomycetota</taxon>
        <taxon>Actinomycetes</taxon>
        <taxon>Kitasatosporales</taxon>
        <taxon>Streptomycetaceae</taxon>
        <taxon>Streptomyces</taxon>
    </lineage>
</organism>
<gene>
    <name evidence="6" type="ORF">ACFPRK_31190</name>
</gene>
<dbReference type="Gene3D" id="1.10.1200.10">
    <property type="entry name" value="ACP-like"/>
    <property type="match status" value="1"/>
</dbReference>
<dbReference type="SMART" id="SM01294">
    <property type="entry name" value="PKS_PP_betabranch"/>
    <property type="match status" value="1"/>
</dbReference>
<dbReference type="Proteomes" id="UP001596208">
    <property type="component" value="Unassembled WGS sequence"/>
</dbReference>
<keyword evidence="1" id="KW-0596">Phosphopantetheine</keyword>
<evidence type="ECO:0000313" key="6">
    <source>
        <dbReference type="EMBL" id="MFC5174999.1"/>
    </source>
</evidence>
<dbReference type="InterPro" id="IPR036291">
    <property type="entry name" value="NAD(P)-bd_dom_sf"/>
</dbReference>
<protein>
    <submittedName>
        <fullName evidence="6">SDR family NAD(P)-dependent oxidoreductase</fullName>
    </submittedName>
</protein>
<dbReference type="PANTHER" id="PTHR43775">
    <property type="entry name" value="FATTY ACID SYNTHASE"/>
    <property type="match status" value="1"/>
</dbReference>
<dbReference type="InterPro" id="IPR020806">
    <property type="entry name" value="PKS_PP-bd"/>
</dbReference>
<dbReference type="InterPro" id="IPR050091">
    <property type="entry name" value="PKS_NRPS_Biosynth_Enz"/>
</dbReference>
<dbReference type="Pfam" id="PF00550">
    <property type="entry name" value="PP-binding"/>
    <property type="match status" value="1"/>
</dbReference>
<keyword evidence="4" id="KW-0511">Multifunctional enzyme</keyword>
<evidence type="ECO:0000256" key="1">
    <source>
        <dbReference type="ARBA" id="ARBA00022450"/>
    </source>
</evidence>
<reference evidence="7" key="1">
    <citation type="journal article" date="2019" name="Int. J. Syst. Evol. Microbiol.">
        <title>The Global Catalogue of Microorganisms (GCM) 10K type strain sequencing project: providing services to taxonomists for standard genome sequencing and annotation.</title>
        <authorList>
            <consortium name="The Broad Institute Genomics Platform"/>
            <consortium name="The Broad Institute Genome Sequencing Center for Infectious Disease"/>
            <person name="Wu L."/>
            <person name="Ma J."/>
        </authorList>
    </citation>
    <scope>NUCLEOTIDE SEQUENCE [LARGE SCALE GENOMIC DNA]</scope>
    <source>
        <strain evidence="7">CGMCC 4.1721</strain>
    </source>
</reference>
<evidence type="ECO:0000256" key="4">
    <source>
        <dbReference type="ARBA" id="ARBA00023268"/>
    </source>
</evidence>
<feature type="non-terminal residue" evidence="6">
    <location>
        <position position="1"/>
    </location>
</feature>
<dbReference type="RefSeq" id="WP_381825003.1">
    <property type="nucleotide sequence ID" value="NZ_JBHSKI010000034.1"/>
</dbReference>
<dbReference type="InterPro" id="IPR013968">
    <property type="entry name" value="PKS_KR"/>
</dbReference>
<keyword evidence="3" id="KW-0808">Transferase</keyword>
<dbReference type="InterPro" id="IPR057326">
    <property type="entry name" value="KR_dom"/>
</dbReference>
<evidence type="ECO:0000256" key="3">
    <source>
        <dbReference type="ARBA" id="ARBA00022679"/>
    </source>
</evidence>
<dbReference type="Pfam" id="PF08659">
    <property type="entry name" value="KR"/>
    <property type="match status" value="1"/>
</dbReference>
<dbReference type="EMBL" id="JBHSKI010000034">
    <property type="protein sequence ID" value="MFC5174999.1"/>
    <property type="molecule type" value="Genomic_DNA"/>
</dbReference>
<proteinExistence type="predicted"/>
<dbReference type="InterPro" id="IPR041618">
    <property type="entry name" value="PKS_DE"/>
</dbReference>
<feature type="domain" description="Carrier" evidence="5">
    <location>
        <begin position="592"/>
        <end position="667"/>
    </location>
</feature>
<keyword evidence="7" id="KW-1185">Reference proteome</keyword>
<dbReference type="InterPro" id="IPR036736">
    <property type="entry name" value="ACP-like_sf"/>
</dbReference>
<sequence length="752" mass="78394">VPAHVDLPTYAFQRRHYWPEALAAPAAGTVDPVDAQFWEAVEGENLDALMRTLGGTQSESALQTVLPALASWRRERRNGSVIDGWRYRIDWTPLARAKSSSLSGQWIVLIPEALRDDATVLACDAALAEHGARVTTLVVSAGESDRDTLAGSIRRLLDASGGEVAGVLSFLGADETPDPVHAAVPAAVTSTLALVQALDAVELQAPLWCVTRGAVQVSETTDRTVSVAQAQVWGMGRVVGLERPGNWGGLIDLPAEGVDARITDSLCGILSDAAGEDQVAVRTAGVFGRRLARAPLNGADPTAPWNAEGTVLITGGTGALGGHVARWLAGRGAERLVLTSRRGTAAPGAAELEAELTALGTKVSVVACDVSDRAQVAELVGRLSQEGSPVRSVIHTAGISDSVALADTEPAAFADVLSGKTAGAAHLDELLGGTLDAFVMFSSIAGVWGSARQAAYATANAALDALAIRRRAQGWAATSVAWGQWADSGMAAGETGEQLTRLGLAPMDPGLAVAALQQAIEHDEAPIVTVDVDWSRFATAFTTLRRSPLIAGLPEVRAALTSTEESAETEGAGTADALTRRMLDLSGPERDHLLLELVQERAATVLRLDTPNAVRPNRAFRNLGFDSLTAVELRNQLAEATGLRLPAALVFDHPTPTALITYLRGKLLPEAGRAGGEDSVAYGDVDEAVVRSALASVPLDRLRAAGLLDTLMTLADEHGGALAPSPAGDDNDSIDEMDAESLIQMALGNGDS</sequence>
<dbReference type="Pfam" id="PF18369">
    <property type="entry name" value="PKS_DE"/>
    <property type="match status" value="1"/>
</dbReference>
<dbReference type="InterPro" id="IPR009081">
    <property type="entry name" value="PP-bd_ACP"/>
</dbReference>
<keyword evidence="2" id="KW-0597">Phosphoprotein</keyword>
<accession>A0ABW0BCH2</accession>
<dbReference type="Gene3D" id="3.40.50.720">
    <property type="entry name" value="NAD(P)-binding Rossmann-like Domain"/>
    <property type="match status" value="1"/>
</dbReference>
<dbReference type="SUPFAM" id="SSF51735">
    <property type="entry name" value="NAD(P)-binding Rossmann-fold domains"/>
    <property type="match status" value="2"/>
</dbReference>
<dbReference type="SMART" id="SM00822">
    <property type="entry name" value="PKS_KR"/>
    <property type="match status" value="1"/>
</dbReference>